<dbReference type="InterPro" id="IPR016024">
    <property type="entry name" value="ARM-type_fold"/>
</dbReference>
<organism evidence="2 3">
    <name type="scientific">Blattamonas nauphoetae</name>
    <dbReference type="NCBI Taxonomy" id="2049346"/>
    <lineage>
        <taxon>Eukaryota</taxon>
        <taxon>Metamonada</taxon>
        <taxon>Preaxostyla</taxon>
        <taxon>Oxymonadida</taxon>
        <taxon>Blattamonas</taxon>
    </lineage>
</organism>
<gene>
    <name evidence="2" type="ORF">BLNAU_16431</name>
</gene>
<sequence>MSSGSLHEDTAFWWTTFTLEQSHTHCYPNFVMTTTTTEMNDPTSISLTTDFSGSIDCTGSDIDDIALSSEIQNESVSSFMEEFMRGNDDLPWTRLMEWFVEAAIGVELFRKHNRSAPPLSFENIRIDRSSTILIGQEQHSNVGSLASDFSTISSFFLDIHRTLDQTKRLILPLDHSIDAVCSRIMVALLEHFVASGDLILPHSSPHDYFQYFLDVYHHHIKQSPHTLFYLTKPLAHLFCLSVLSPSSRSHFVPTPHSFLRGSDVVKSEQLLNAVDKVKETRSLDVVRNLHFDWEEWVTMMEMVEKGVTSLVCLRCPFIVLQADLSFLQSRCFRQTLEALQAKHQNRAKPPQNEESSRAESSSGDLNSEQFPMPFRFKGSQFTSSTISTEVQLPSHYSSSSTDIQFLSSLQPHQLNQRHSRDVPSIFSREVLTVIHSLLSKPQIDSFPWKLRSNLTPETELELLFIPSNVPVSLNERFDPSMFDETDDSKMFQSLTRCLDVIKTTQSLQCIDDLDCFTALLIAGLHNSSQIIASFCLEIFIQTTEYLPSLDPRDDQFRTLRSAFRDGTQIEQRALLNLWRVWFRLRLTCQFGPKMASPDFDFVGFLAADMTDTPFFDEACRFVLFVFSSGDVSMTEQWKSDFLLQFEKKHHILDRLAAKPGPWSNAMQSTLTLTRSHIFIAAALSLLHGYNFPSALTALITIDLNSSPHLFDKRLNPTFFLNHTSIAPKHRHSFDHRRHLSSFLLHSVPAIVSAAFEFFHRFVSVVSDAIRMKLVRFGLLDDVGFAVSCSSFLEDYEKGIVVIGILLDTIRRDHLKRRMRTIEQASQSFLYLVNFVKEGKYLNAKDTRQASTFLESITPHYGSSFSTDQILFELVPAIDGSCSGFTESIVPLLTSSNEELSKSALLLLNEIVFDVTQSSRFDFLEAGFFGLLPTAFYEQKRHLLDTSSLYLMNILYGFMFWSRPDVAGRICQLSHISMDIFQLTFIDKFFRPIGPFLDFICRNLHQITDSANSRDVSLLFGSILKHSPFLEEMAQFMLSSSFSLAFSDCLHFFETANATVNLLRSVMEGVRAWEKDTPAVRKRGHQIVAKLCEEGLSDEIDMLFQRCDVVFAEHRFVSVGPSSPTIVPNHRPQPSSPAIVPNHRPQPSSPAIVPSHRLHPSSSPTEPRPGTIRSASFLVPPLVLNFFSADPPKIELLRTTIPPTTFTAPMLVLTYSGSFTQYHFTLLD</sequence>
<dbReference type="SUPFAM" id="SSF48371">
    <property type="entry name" value="ARM repeat"/>
    <property type="match status" value="1"/>
</dbReference>
<feature type="compositionally biased region" description="Polar residues" evidence="1">
    <location>
        <begin position="358"/>
        <end position="367"/>
    </location>
</feature>
<reference evidence="2 3" key="1">
    <citation type="journal article" date="2022" name="bioRxiv">
        <title>Genomics of Preaxostyla Flagellates Illuminates Evolutionary Transitions and the Path Towards Mitochondrial Loss.</title>
        <authorList>
            <person name="Novak L.V.F."/>
            <person name="Treitli S.C."/>
            <person name="Pyrih J."/>
            <person name="Halakuc P."/>
            <person name="Pipaliya S.V."/>
            <person name="Vacek V."/>
            <person name="Brzon O."/>
            <person name="Soukal P."/>
            <person name="Eme L."/>
            <person name="Dacks J.B."/>
            <person name="Karnkowska A."/>
            <person name="Elias M."/>
            <person name="Hampl V."/>
        </authorList>
    </citation>
    <scope>NUCLEOTIDE SEQUENCE [LARGE SCALE GENOMIC DNA]</scope>
    <source>
        <strain evidence="2">NAU3</strain>
        <tissue evidence="2">Gut</tissue>
    </source>
</reference>
<protein>
    <submittedName>
        <fullName evidence="2">Uncharacterized protein</fullName>
    </submittedName>
</protein>
<accession>A0ABQ9XD81</accession>
<evidence type="ECO:0000313" key="3">
    <source>
        <dbReference type="Proteomes" id="UP001281761"/>
    </source>
</evidence>
<feature type="region of interest" description="Disordered" evidence="1">
    <location>
        <begin position="342"/>
        <end position="367"/>
    </location>
</feature>
<dbReference type="EMBL" id="JARBJD010000172">
    <property type="protein sequence ID" value="KAK2948612.1"/>
    <property type="molecule type" value="Genomic_DNA"/>
</dbReference>
<comment type="caution">
    <text evidence="2">The sequence shown here is derived from an EMBL/GenBank/DDBJ whole genome shotgun (WGS) entry which is preliminary data.</text>
</comment>
<dbReference type="Proteomes" id="UP001281761">
    <property type="component" value="Unassembled WGS sequence"/>
</dbReference>
<evidence type="ECO:0000256" key="1">
    <source>
        <dbReference type="SAM" id="MobiDB-lite"/>
    </source>
</evidence>
<evidence type="ECO:0000313" key="2">
    <source>
        <dbReference type="EMBL" id="KAK2948612.1"/>
    </source>
</evidence>
<proteinExistence type="predicted"/>
<feature type="region of interest" description="Disordered" evidence="1">
    <location>
        <begin position="1121"/>
        <end position="1170"/>
    </location>
</feature>
<keyword evidence="3" id="KW-1185">Reference proteome</keyword>
<name>A0ABQ9XD81_9EUKA</name>